<organism evidence="4 5">
    <name type="scientific">Tortispora caseinolytica NRRL Y-17796</name>
    <dbReference type="NCBI Taxonomy" id="767744"/>
    <lineage>
        <taxon>Eukaryota</taxon>
        <taxon>Fungi</taxon>
        <taxon>Dikarya</taxon>
        <taxon>Ascomycota</taxon>
        <taxon>Saccharomycotina</taxon>
        <taxon>Trigonopsidomycetes</taxon>
        <taxon>Trigonopsidales</taxon>
        <taxon>Trigonopsidaceae</taxon>
        <taxon>Tortispora</taxon>
    </lineage>
</organism>
<accession>A0A1E4TIZ4</accession>
<evidence type="ECO:0000256" key="2">
    <source>
        <dbReference type="ARBA" id="ARBA00022801"/>
    </source>
</evidence>
<keyword evidence="5" id="KW-1185">Reference proteome</keyword>
<sequence length="153" mass="16605">MAVKRLPFVKSVWKNFLSESGLEPTLLSSMTVVGAKKGEVALHMPIEQRHLNRLRILHGGTVAAIVDLGGSLAVANEGLFATGVSIDMNMTFISSGGKLGDNIDIIAKCHKLGSNLAFTSMEFYRGDRMFAKGTHTKYIAQALNDPRNSKLED</sequence>
<dbReference type="InterPro" id="IPR006683">
    <property type="entry name" value="Thioestr_dom"/>
</dbReference>
<dbReference type="InterPro" id="IPR029069">
    <property type="entry name" value="HotDog_dom_sf"/>
</dbReference>
<dbReference type="FunFam" id="3.10.129.10:FF:000033">
    <property type="entry name" value="acyl-coenzyme A thioesterase 13"/>
    <property type="match status" value="1"/>
</dbReference>
<dbReference type="AlphaFoldDB" id="A0A1E4TIZ4"/>
<feature type="domain" description="Thioesterase" evidence="3">
    <location>
        <begin position="56"/>
        <end position="129"/>
    </location>
</feature>
<evidence type="ECO:0000313" key="5">
    <source>
        <dbReference type="Proteomes" id="UP000095023"/>
    </source>
</evidence>
<dbReference type="Gene3D" id="3.10.129.10">
    <property type="entry name" value="Hotdog Thioesterase"/>
    <property type="match status" value="1"/>
</dbReference>
<dbReference type="GO" id="GO:0047617">
    <property type="term" value="F:fatty acyl-CoA hydrolase activity"/>
    <property type="evidence" value="ECO:0007669"/>
    <property type="project" value="InterPro"/>
</dbReference>
<protein>
    <recommendedName>
        <fullName evidence="3">Thioesterase domain-containing protein</fullName>
    </recommendedName>
</protein>
<keyword evidence="2" id="KW-0378">Hydrolase</keyword>
<gene>
    <name evidence="4" type="ORF">CANCADRAFT_30048</name>
</gene>
<dbReference type="InterPro" id="IPR039298">
    <property type="entry name" value="ACOT13"/>
</dbReference>
<name>A0A1E4TIZ4_9ASCO</name>
<dbReference type="EMBL" id="KV453841">
    <property type="protein sequence ID" value="ODV91703.1"/>
    <property type="molecule type" value="Genomic_DNA"/>
</dbReference>
<dbReference type="Pfam" id="PF03061">
    <property type="entry name" value="4HBT"/>
    <property type="match status" value="1"/>
</dbReference>
<dbReference type="SUPFAM" id="SSF54637">
    <property type="entry name" value="Thioesterase/thiol ester dehydrase-isomerase"/>
    <property type="match status" value="1"/>
</dbReference>
<reference evidence="5" key="1">
    <citation type="submission" date="2016-02" db="EMBL/GenBank/DDBJ databases">
        <title>Comparative genomics of biotechnologically important yeasts.</title>
        <authorList>
            <consortium name="DOE Joint Genome Institute"/>
            <person name="Riley R."/>
            <person name="Haridas S."/>
            <person name="Wolfe K.H."/>
            <person name="Lopes M.R."/>
            <person name="Hittinger C.T."/>
            <person name="Goker M."/>
            <person name="Salamov A."/>
            <person name="Wisecaver J."/>
            <person name="Long T.M."/>
            <person name="Aerts A.L."/>
            <person name="Barry K."/>
            <person name="Choi C."/>
            <person name="Clum A."/>
            <person name="Coughlan A.Y."/>
            <person name="Deshpande S."/>
            <person name="Douglass A.P."/>
            <person name="Hanson S.J."/>
            <person name="Klenk H.-P."/>
            <person name="Labutti K."/>
            <person name="Lapidus A."/>
            <person name="Lindquist E."/>
            <person name="Lipzen A."/>
            <person name="Meier-Kolthoff J.P."/>
            <person name="Ohm R.A."/>
            <person name="Otillar R.P."/>
            <person name="Pangilinan J."/>
            <person name="Peng Y."/>
            <person name="Rokas A."/>
            <person name="Rosa C.A."/>
            <person name="Scheuner C."/>
            <person name="Sibirny A.A."/>
            <person name="Slot J.C."/>
            <person name="Stielow J.B."/>
            <person name="Sun H."/>
            <person name="Kurtzman C.P."/>
            <person name="Blackwell M."/>
            <person name="Jeffries T.W."/>
            <person name="Grigoriev I.V."/>
        </authorList>
    </citation>
    <scope>NUCLEOTIDE SEQUENCE [LARGE SCALE GENOMIC DNA]</scope>
    <source>
        <strain evidence="5">NRRL Y-17796</strain>
    </source>
</reference>
<dbReference type="OrthoDB" id="46529at2759"/>
<proteinExistence type="inferred from homology"/>
<evidence type="ECO:0000259" key="3">
    <source>
        <dbReference type="Pfam" id="PF03061"/>
    </source>
</evidence>
<dbReference type="PANTHER" id="PTHR21660">
    <property type="entry name" value="THIOESTERASE SUPERFAMILY MEMBER-RELATED"/>
    <property type="match status" value="1"/>
</dbReference>
<comment type="similarity">
    <text evidence="1">Belongs to the thioesterase PaaI family.</text>
</comment>
<dbReference type="CDD" id="cd03443">
    <property type="entry name" value="PaaI_thioesterase"/>
    <property type="match status" value="1"/>
</dbReference>
<evidence type="ECO:0000313" key="4">
    <source>
        <dbReference type="EMBL" id="ODV91703.1"/>
    </source>
</evidence>
<dbReference type="PANTHER" id="PTHR21660:SF1">
    <property type="entry name" value="ACYL-COENZYME A THIOESTERASE 13"/>
    <property type="match status" value="1"/>
</dbReference>
<evidence type="ECO:0000256" key="1">
    <source>
        <dbReference type="ARBA" id="ARBA00008324"/>
    </source>
</evidence>
<dbReference type="Proteomes" id="UP000095023">
    <property type="component" value="Unassembled WGS sequence"/>
</dbReference>